<comment type="caution">
    <text evidence="2">The sequence shown here is derived from an EMBL/GenBank/DDBJ whole genome shotgun (WGS) entry which is preliminary data.</text>
</comment>
<accession>A0A2S8FCS5</accession>
<dbReference type="EMBL" id="PUIB01000022">
    <property type="protein sequence ID" value="PQO29976.1"/>
    <property type="molecule type" value="Genomic_DNA"/>
</dbReference>
<evidence type="ECO:0000313" key="2">
    <source>
        <dbReference type="EMBL" id="PQO29976.1"/>
    </source>
</evidence>
<evidence type="ECO:0000313" key="3">
    <source>
        <dbReference type="Proteomes" id="UP000239388"/>
    </source>
</evidence>
<dbReference type="AlphaFoldDB" id="A0A2S8FCS5"/>
<gene>
    <name evidence="2" type="ORF">C5Y98_22200</name>
</gene>
<name>A0A2S8FCS5_9BACT</name>
<organism evidence="2 3">
    <name type="scientific">Blastopirellula marina</name>
    <dbReference type="NCBI Taxonomy" id="124"/>
    <lineage>
        <taxon>Bacteria</taxon>
        <taxon>Pseudomonadati</taxon>
        <taxon>Planctomycetota</taxon>
        <taxon>Planctomycetia</taxon>
        <taxon>Pirellulales</taxon>
        <taxon>Pirellulaceae</taxon>
        <taxon>Blastopirellula</taxon>
    </lineage>
</organism>
<feature type="region of interest" description="Disordered" evidence="1">
    <location>
        <begin position="89"/>
        <end position="127"/>
    </location>
</feature>
<reference evidence="2 3" key="1">
    <citation type="submission" date="2018-02" db="EMBL/GenBank/DDBJ databases">
        <title>Comparative genomes isolates from brazilian mangrove.</title>
        <authorList>
            <person name="Araujo J.E."/>
            <person name="Taketani R.G."/>
            <person name="Silva M.C.P."/>
            <person name="Loureco M.V."/>
            <person name="Andreote F.D."/>
        </authorList>
    </citation>
    <scope>NUCLEOTIDE SEQUENCE [LARGE SCALE GENOMIC DNA]</scope>
    <source>
        <strain evidence="2 3">NAP PRIS-MGV</strain>
    </source>
</reference>
<protein>
    <submittedName>
        <fullName evidence="2">Uncharacterized protein</fullName>
    </submittedName>
</protein>
<proteinExistence type="predicted"/>
<evidence type="ECO:0000256" key="1">
    <source>
        <dbReference type="SAM" id="MobiDB-lite"/>
    </source>
</evidence>
<dbReference type="Proteomes" id="UP000239388">
    <property type="component" value="Unassembled WGS sequence"/>
</dbReference>
<feature type="compositionally biased region" description="Polar residues" evidence="1">
    <location>
        <begin position="118"/>
        <end position="127"/>
    </location>
</feature>
<sequence length="127" mass="14391">MGGQGAHWHFFGAQLQSAQLTLVPKAVATSAAKATIHARQSMRHFLWVNQMMVIEAGHHIQAHRRPLPMILRHPLRWLFRQAASEKEEKWELPERGTSIGGRVSPVHPFNVPAHQFEPSLTTETRPP</sequence>